<dbReference type="Pfam" id="PF00126">
    <property type="entry name" value="HTH_1"/>
    <property type="match status" value="1"/>
</dbReference>
<evidence type="ECO:0000313" key="7">
    <source>
        <dbReference type="Proteomes" id="UP000553059"/>
    </source>
</evidence>
<dbReference type="GO" id="GO:0000976">
    <property type="term" value="F:transcription cis-regulatory region binding"/>
    <property type="evidence" value="ECO:0007669"/>
    <property type="project" value="TreeGrafter"/>
</dbReference>
<dbReference type="InterPro" id="IPR000847">
    <property type="entry name" value="LysR_HTH_N"/>
</dbReference>
<dbReference type="Proteomes" id="UP000553059">
    <property type="component" value="Unassembled WGS sequence"/>
</dbReference>
<keyword evidence="4" id="KW-0804">Transcription</keyword>
<evidence type="ECO:0000256" key="2">
    <source>
        <dbReference type="ARBA" id="ARBA00023015"/>
    </source>
</evidence>
<comment type="caution">
    <text evidence="6">The sequence shown here is derived from an EMBL/GenBank/DDBJ whole genome shotgun (WGS) entry which is preliminary data.</text>
</comment>
<dbReference type="SUPFAM" id="SSF46785">
    <property type="entry name" value="Winged helix' DNA-binding domain"/>
    <property type="match status" value="1"/>
</dbReference>
<dbReference type="CDD" id="cd05466">
    <property type="entry name" value="PBP2_LTTR_substrate"/>
    <property type="match status" value="1"/>
</dbReference>
<keyword evidence="2" id="KW-0805">Transcription regulation</keyword>
<dbReference type="Pfam" id="PF03466">
    <property type="entry name" value="LysR_substrate"/>
    <property type="match status" value="1"/>
</dbReference>
<organism evidence="6 7">
    <name type="scientific">Desulfitobacterium dehalogenans</name>
    <dbReference type="NCBI Taxonomy" id="36854"/>
    <lineage>
        <taxon>Bacteria</taxon>
        <taxon>Bacillati</taxon>
        <taxon>Bacillota</taxon>
        <taxon>Clostridia</taxon>
        <taxon>Eubacteriales</taxon>
        <taxon>Desulfitobacteriaceae</taxon>
        <taxon>Desulfitobacterium</taxon>
    </lineage>
</organism>
<protein>
    <submittedName>
        <fullName evidence="6">LysR family transcriptional regulator</fullName>
    </submittedName>
</protein>
<dbReference type="Gene3D" id="3.40.190.290">
    <property type="match status" value="1"/>
</dbReference>
<name>A0A7C7D5T6_9FIRM</name>
<evidence type="ECO:0000256" key="3">
    <source>
        <dbReference type="ARBA" id="ARBA00023125"/>
    </source>
</evidence>
<dbReference type="PANTHER" id="PTHR30126:SF64">
    <property type="entry name" value="HTH-TYPE TRANSCRIPTIONAL REGULATOR CITR"/>
    <property type="match status" value="1"/>
</dbReference>
<dbReference type="EMBL" id="DUTF01000218">
    <property type="protein sequence ID" value="HHY26947.1"/>
    <property type="molecule type" value="Genomic_DNA"/>
</dbReference>
<dbReference type="PROSITE" id="PS50931">
    <property type="entry name" value="HTH_LYSR"/>
    <property type="match status" value="1"/>
</dbReference>
<dbReference type="AlphaFoldDB" id="A0A7C7D5T6"/>
<evidence type="ECO:0000259" key="5">
    <source>
        <dbReference type="PROSITE" id="PS50931"/>
    </source>
</evidence>
<feature type="domain" description="HTH lysR-type" evidence="5">
    <location>
        <begin position="1"/>
        <end position="60"/>
    </location>
</feature>
<dbReference type="PRINTS" id="PR00039">
    <property type="entry name" value="HTHLYSR"/>
</dbReference>
<dbReference type="InterPro" id="IPR036388">
    <property type="entry name" value="WH-like_DNA-bd_sf"/>
</dbReference>
<dbReference type="GO" id="GO:0003700">
    <property type="term" value="F:DNA-binding transcription factor activity"/>
    <property type="evidence" value="ECO:0007669"/>
    <property type="project" value="InterPro"/>
</dbReference>
<evidence type="ECO:0000313" key="6">
    <source>
        <dbReference type="EMBL" id="HHY26947.1"/>
    </source>
</evidence>
<dbReference type="FunFam" id="1.10.10.10:FF:000001">
    <property type="entry name" value="LysR family transcriptional regulator"/>
    <property type="match status" value="1"/>
</dbReference>
<accession>A0A7C7D5T6</accession>
<dbReference type="InterPro" id="IPR036390">
    <property type="entry name" value="WH_DNA-bd_sf"/>
</dbReference>
<dbReference type="SUPFAM" id="SSF53850">
    <property type="entry name" value="Periplasmic binding protein-like II"/>
    <property type="match status" value="1"/>
</dbReference>
<comment type="similarity">
    <text evidence="1">Belongs to the LysR transcriptional regulatory family.</text>
</comment>
<gene>
    <name evidence="6" type="ORF">GX523_09445</name>
</gene>
<evidence type="ECO:0000256" key="4">
    <source>
        <dbReference type="ARBA" id="ARBA00023163"/>
    </source>
</evidence>
<sequence length="296" mass="33577">MVGKLDLYRIFNAVSRNKSFSKAAQELYMTQSAVSQAIAKLESELEIQLFHRTSRGVILTNEGNLLNEHVNSALGMINAAEDKILEFKELKTGQLRIGVGDTITRYFLLPYLEEFHIAYHGIKLNILNGTTTEIQDFIKSGKADVGICNLPIQDENLQVIPCREIQDIFVCGEKYKEITERPISLEHLMELPLIFLEKKSNSRKYVESYLKKKGFPISPVFELGSYDLVLEFSKINLGIACVIKEFSKDYLESGSLYEIRLKEEVPKRNIGICYLKNVPLTSAAKKFVESINNGQP</sequence>
<dbReference type="Gene3D" id="1.10.10.10">
    <property type="entry name" value="Winged helix-like DNA-binding domain superfamily/Winged helix DNA-binding domain"/>
    <property type="match status" value="1"/>
</dbReference>
<dbReference type="PANTHER" id="PTHR30126">
    <property type="entry name" value="HTH-TYPE TRANSCRIPTIONAL REGULATOR"/>
    <property type="match status" value="1"/>
</dbReference>
<evidence type="ECO:0000256" key="1">
    <source>
        <dbReference type="ARBA" id="ARBA00009437"/>
    </source>
</evidence>
<dbReference type="InterPro" id="IPR005119">
    <property type="entry name" value="LysR_subst-bd"/>
</dbReference>
<reference evidence="6 7" key="1">
    <citation type="journal article" date="2020" name="Biotechnol. Biofuels">
        <title>New insights from the biogas microbiome by comprehensive genome-resolved metagenomics of nearly 1600 species originating from multiple anaerobic digesters.</title>
        <authorList>
            <person name="Campanaro S."/>
            <person name="Treu L."/>
            <person name="Rodriguez-R L.M."/>
            <person name="Kovalovszki A."/>
            <person name="Ziels R.M."/>
            <person name="Maus I."/>
            <person name="Zhu X."/>
            <person name="Kougias P.G."/>
            <person name="Basile A."/>
            <person name="Luo G."/>
            <person name="Schluter A."/>
            <person name="Konstantinidis K.T."/>
            <person name="Angelidaki I."/>
        </authorList>
    </citation>
    <scope>NUCLEOTIDE SEQUENCE [LARGE SCALE GENOMIC DNA]</scope>
    <source>
        <strain evidence="6">AS05jafATM_4</strain>
    </source>
</reference>
<keyword evidence="3" id="KW-0238">DNA-binding</keyword>
<proteinExistence type="inferred from homology"/>